<organism evidence="5 6">
    <name type="scientific">Dyadobacter flavalbus</name>
    <dbReference type="NCBI Taxonomy" id="2579942"/>
    <lineage>
        <taxon>Bacteria</taxon>
        <taxon>Pseudomonadati</taxon>
        <taxon>Bacteroidota</taxon>
        <taxon>Cytophagia</taxon>
        <taxon>Cytophagales</taxon>
        <taxon>Spirosomataceae</taxon>
        <taxon>Dyadobacter</taxon>
    </lineage>
</organism>
<dbReference type="PROSITE" id="PS01124">
    <property type="entry name" value="HTH_ARAC_FAMILY_2"/>
    <property type="match status" value="1"/>
</dbReference>
<keyword evidence="1" id="KW-0805">Transcription regulation</keyword>
<dbReference type="InterPro" id="IPR018060">
    <property type="entry name" value="HTH_AraC"/>
</dbReference>
<dbReference type="PANTHER" id="PTHR47893">
    <property type="entry name" value="REGULATORY PROTEIN PCHR"/>
    <property type="match status" value="1"/>
</dbReference>
<proteinExistence type="predicted"/>
<dbReference type="PANTHER" id="PTHR47893:SF1">
    <property type="entry name" value="REGULATORY PROTEIN PCHR"/>
    <property type="match status" value="1"/>
</dbReference>
<name>A0A5M8QSS1_9BACT</name>
<protein>
    <submittedName>
        <fullName evidence="5">Helix-turn-helix transcriptional regulator</fullName>
    </submittedName>
</protein>
<dbReference type="OrthoDB" id="1156172at2"/>
<reference evidence="5 6" key="1">
    <citation type="submission" date="2019-05" db="EMBL/GenBank/DDBJ databases">
        <authorList>
            <person name="Qu J.-H."/>
        </authorList>
    </citation>
    <scope>NUCLEOTIDE SEQUENCE [LARGE SCALE GENOMIC DNA]</scope>
    <source>
        <strain evidence="5 6">NS28</strain>
    </source>
</reference>
<dbReference type="PROSITE" id="PS00041">
    <property type="entry name" value="HTH_ARAC_FAMILY_1"/>
    <property type="match status" value="1"/>
</dbReference>
<accession>A0A5M8QSS1</accession>
<dbReference type="InterPro" id="IPR009057">
    <property type="entry name" value="Homeodomain-like_sf"/>
</dbReference>
<dbReference type="GO" id="GO:0003700">
    <property type="term" value="F:DNA-binding transcription factor activity"/>
    <property type="evidence" value="ECO:0007669"/>
    <property type="project" value="InterPro"/>
</dbReference>
<gene>
    <name evidence="5" type="ORF">FEM33_13640</name>
</gene>
<evidence type="ECO:0000256" key="2">
    <source>
        <dbReference type="ARBA" id="ARBA00023125"/>
    </source>
</evidence>
<evidence type="ECO:0000256" key="3">
    <source>
        <dbReference type="ARBA" id="ARBA00023163"/>
    </source>
</evidence>
<evidence type="ECO:0000256" key="1">
    <source>
        <dbReference type="ARBA" id="ARBA00023015"/>
    </source>
</evidence>
<dbReference type="EMBL" id="VBSN01000038">
    <property type="protein sequence ID" value="KAA6439307.1"/>
    <property type="molecule type" value="Genomic_DNA"/>
</dbReference>
<keyword evidence="6" id="KW-1185">Reference proteome</keyword>
<dbReference type="SMART" id="SM00342">
    <property type="entry name" value="HTH_ARAC"/>
    <property type="match status" value="1"/>
</dbReference>
<dbReference type="AlphaFoldDB" id="A0A5M8QSS1"/>
<dbReference type="GO" id="GO:0043565">
    <property type="term" value="F:sequence-specific DNA binding"/>
    <property type="evidence" value="ECO:0007669"/>
    <property type="project" value="InterPro"/>
</dbReference>
<dbReference type="Gene3D" id="1.10.10.60">
    <property type="entry name" value="Homeodomain-like"/>
    <property type="match status" value="2"/>
</dbReference>
<dbReference type="InterPro" id="IPR018062">
    <property type="entry name" value="HTH_AraC-typ_CS"/>
</dbReference>
<comment type="caution">
    <text evidence="5">The sequence shown here is derived from an EMBL/GenBank/DDBJ whole genome shotgun (WGS) entry which is preliminary data.</text>
</comment>
<dbReference type="InterPro" id="IPR053142">
    <property type="entry name" value="PchR_regulatory_protein"/>
</dbReference>
<dbReference type="Proteomes" id="UP000323994">
    <property type="component" value="Unassembled WGS sequence"/>
</dbReference>
<evidence type="ECO:0000313" key="6">
    <source>
        <dbReference type="Proteomes" id="UP000323994"/>
    </source>
</evidence>
<dbReference type="SUPFAM" id="SSF46689">
    <property type="entry name" value="Homeodomain-like"/>
    <property type="match status" value="1"/>
</dbReference>
<keyword evidence="2" id="KW-0238">DNA-binding</keyword>
<evidence type="ECO:0000259" key="4">
    <source>
        <dbReference type="PROSITE" id="PS01124"/>
    </source>
</evidence>
<dbReference type="Pfam" id="PF12833">
    <property type="entry name" value="HTH_18"/>
    <property type="match status" value="1"/>
</dbReference>
<keyword evidence="3" id="KW-0804">Transcription</keyword>
<sequence>MEENKQSMIPKVLIALAHQLGTEVKNGRLDIPEEFGTGYCTGFVFNEFIRLMIFNYQIREDFVIDNPDAAMAERMILFKFQHVLTQSVHVPPDLQTPSVLIVTGRLNSNLVIPIQRSRAMINIEVDATYLKGLFHSSQKSPVLQGLLENTQPLFFEEMIFPALQIIIDQLVSETIDDMFALFFRRVKSEELICRLLMALEKRDENHLYALNGQDIQTIYRIKEQMLERPEVTPVISELAKSARMSPTKLKRLFRQIFGNSIYSYYQAFRINEAARLLKAEGLSVSEAGYQLGFTNLSHFSRIFEKHIGVKPKKFSTAQR</sequence>
<feature type="domain" description="HTH araC/xylS-type" evidence="4">
    <location>
        <begin position="216"/>
        <end position="317"/>
    </location>
</feature>
<evidence type="ECO:0000313" key="5">
    <source>
        <dbReference type="EMBL" id="KAA6439307.1"/>
    </source>
</evidence>